<dbReference type="Pfam" id="PF01370">
    <property type="entry name" value="Epimerase"/>
    <property type="match status" value="1"/>
</dbReference>
<evidence type="ECO:0000313" key="5">
    <source>
        <dbReference type="Proteomes" id="UP000199600"/>
    </source>
</evidence>
<gene>
    <name evidence="4" type="ORF">PROAA_320069</name>
</gene>
<proteinExistence type="inferred from homology"/>
<sequence>MIDASAFKGKVIALVGGAGFIGHNLALELKALGAEPHVIDGLQVNNLGAFTSGLNPSPNNNLYVGFVNLRLDLLRQARIPLHVIDARDYHVLSPCLNAIKPDVVIHLAAVAHANRSNKDPFSTFDHSMRTLENALDSVKDRKPHFIYLSSSMVYGNFEGDAVTEDRHCEPMGIYGALKYGAEKLVVAYNQVFNLPYTIIRPSALYGERCVSRRVGQAFIENAIRGKSLTINGDGTDALDFTYIKDFCQGVLRCIARPEARNQIFNITYGSARALNDLANLVIEHFPGLQLTYNPRDALMPERGTLSVEKARSLLGYDPQYPVDQGFVQYIQWYKQLAAAQPELFRED</sequence>
<reference evidence="4 5" key="1">
    <citation type="submission" date="2016-06" db="EMBL/GenBank/DDBJ databases">
        <authorList>
            <person name="Kjaerup R.B."/>
            <person name="Dalgaard T.S."/>
            <person name="Juul-Madsen H.R."/>
        </authorList>
    </citation>
    <scope>NUCLEOTIDE SEQUENCE [LARGE SCALE GENOMIC DNA]</scope>
    <source>
        <strain evidence="4">2</strain>
    </source>
</reference>
<dbReference type="SUPFAM" id="SSF51735">
    <property type="entry name" value="NAD(P)-binding Rossmann-fold domains"/>
    <property type="match status" value="1"/>
</dbReference>
<dbReference type="Gene3D" id="3.40.50.720">
    <property type="entry name" value="NAD(P)-binding Rossmann-like Domain"/>
    <property type="match status" value="1"/>
</dbReference>
<comment type="similarity">
    <text evidence="2">Belongs to the NAD(P)-dependent epimerase/dehydratase family.</text>
</comment>
<keyword evidence="4" id="KW-0413">Isomerase</keyword>
<dbReference type="InterPro" id="IPR001509">
    <property type="entry name" value="Epimerase_deHydtase"/>
</dbReference>
<dbReference type="PANTHER" id="PTHR43000">
    <property type="entry name" value="DTDP-D-GLUCOSE 4,6-DEHYDRATASE-RELATED"/>
    <property type="match status" value="1"/>
</dbReference>
<name>A0A1A8XXJ6_9RHOO</name>
<evidence type="ECO:0000313" key="4">
    <source>
        <dbReference type="EMBL" id="SBT09431.1"/>
    </source>
</evidence>
<organism evidence="4 5">
    <name type="scientific">Candidatus Propionivibrio aalborgensis</name>
    <dbReference type="NCBI Taxonomy" id="1860101"/>
    <lineage>
        <taxon>Bacteria</taxon>
        <taxon>Pseudomonadati</taxon>
        <taxon>Pseudomonadota</taxon>
        <taxon>Betaproteobacteria</taxon>
        <taxon>Rhodocyclales</taxon>
        <taxon>Rhodocyclaceae</taxon>
        <taxon>Propionivibrio</taxon>
    </lineage>
</organism>
<feature type="domain" description="NAD-dependent epimerase/dehydratase" evidence="3">
    <location>
        <begin position="13"/>
        <end position="266"/>
    </location>
</feature>
<dbReference type="GO" id="GO:0016853">
    <property type="term" value="F:isomerase activity"/>
    <property type="evidence" value="ECO:0007669"/>
    <property type="project" value="UniProtKB-KW"/>
</dbReference>
<dbReference type="RefSeq" id="WP_186411594.1">
    <property type="nucleotide sequence ID" value="NZ_FLQY01000246.1"/>
</dbReference>
<comment type="pathway">
    <text evidence="1">Bacterial outer membrane biogenesis; LPS O-antigen biosynthesis.</text>
</comment>
<keyword evidence="5" id="KW-1185">Reference proteome</keyword>
<evidence type="ECO:0000256" key="2">
    <source>
        <dbReference type="ARBA" id="ARBA00007637"/>
    </source>
</evidence>
<dbReference type="Proteomes" id="UP000199600">
    <property type="component" value="Unassembled WGS sequence"/>
</dbReference>
<dbReference type="InterPro" id="IPR036291">
    <property type="entry name" value="NAD(P)-bd_dom_sf"/>
</dbReference>
<evidence type="ECO:0000256" key="1">
    <source>
        <dbReference type="ARBA" id="ARBA00005125"/>
    </source>
</evidence>
<dbReference type="EMBL" id="FLQY01000246">
    <property type="protein sequence ID" value="SBT09431.1"/>
    <property type="molecule type" value="Genomic_DNA"/>
</dbReference>
<dbReference type="AlphaFoldDB" id="A0A1A8XXJ6"/>
<protein>
    <submittedName>
        <fullName evidence="4">Putative 3-beta hydroxysteroid dehydrogenase/isomerase family protein</fullName>
    </submittedName>
</protein>
<evidence type="ECO:0000259" key="3">
    <source>
        <dbReference type="Pfam" id="PF01370"/>
    </source>
</evidence>
<accession>A0A1A8XXJ6</accession>